<dbReference type="Gene3D" id="1.20.140.40">
    <property type="entry name" value="Invertase/pectin methylesterase inhibitor family protein"/>
    <property type="match status" value="1"/>
</dbReference>
<feature type="domain" description="Pectinesterase inhibitor" evidence="11">
    <location>
        <begin position="49"/>
        <end position="200"/>
    </location>
</feature>
<dbReference type="GO" id="GO:0042545">
    <property type="term" value="P:cell wall modification"/>
    <property type="evidence" value="ECO:0007669"/>
    <property type="project" value="UniProtKB-UniRule"/>
</dbReference>
<dbReference type="KEGG" id="cmo:103484595"/>
<evidence type="ECO:0000256" key="3">
    <source>
        <dbReference type="ARBA" id="ARBA00006027"/>
    </source>
</evidence>
<dbReference type="NCBIfam" id="TIGR01614">
    <property type="entry name" value="PME_inhib"/>
    <property type="match status" value="1"/>
</dbReference>
<dbReference type="PROSITE" id="PS00800">
    <property type="entry name" value="PECTINESTERASE_1"/>
    <property type="match status" value="1"/>
</dbReference>
<dbReference type="Gramene" id="MELO3C007375.2.1">
    <property type="protein sequence ID" value="MELO3C007375.2.1"/>
    <property type="gene ID" value="MELO3C007375.2"/>
</dbReference>
<keyword evidence="9" id="KW-0961">Cell wall biogenesis/degradation</keyword>
<evidence type="ECO:0000256" key="5">
    <source>
        <dbReference type="ARBA" id="ARBA00022512"/>
    </source>
</evidence>
<comment type="catalytic activity">
    <reaction evidence="9">
        <text>[(1-&gt;4)-alpha-D-galacturonosyl methyl ester](n) + n H2O = [(1-&gt;4)-alpha-D-galacturonosyl](n) + n methanol + n H(+)</text>
        <dbReference type="Rhea" id="RHEA:22380"/>
        <dbReference type="Rhea" id="RHEA-COMP:14570"/>
        <dbReference type="Rhea" id="RHEA-COMP:14573"/>
        <dbReference type="ChEBI" id="CHEBI:15377"/>
        <dbReference type="ChEBI" id="CHEBI:15378"/>
        <dbReference type="ChEBI" id="CHEBI:17790"/>
        <dbReference type="ChEBI" id="CHEBI:140522"/>
        <dbReference type="ChEBI" id="CHEBI:140523"/>
        <dbReference type="EC" id="3.1.1.11"/>
    </reaction>
</comment>
<keyword evidence="5 9" id="KW-0134">Cell wall</keyword>
<dbReference type="AlphaFoldDB" id="A0A1S3B018"/>
<dbReference type="Gene3D" id="2.160.20.10">
    <property type="entry name" value="Single-stranded right-handed beta-helix, Pectin lyase-like"/>
    <property type="match status" value="1"/>
</dbReference>
<evidence type="ECO:0000256" key="7">
    <source>
        <dbReference type="ARBA" id="ARBA00023085"/>
    </source>
</evidence>
<evidence type="ECO:0000256" key="4">
    <source>
        <dbReference type="ARBA" id="ARBA00007786"/>
    </source>
</evidence>
<keyword evidence="6 9" id="KW-0378">Hydrolase</keyword>
<comment type="similarity">
    <text evidence="4">In the C-terminal section; belongs to the pectinesterase family.</text>
</comment>
<dbReference type="Pfam" id="PF01095">
    <property type="entry name" value="Pectinesterase"/>
    <property type="match status" value="1"/>
</dbReference>
<proteinExistence type="inferred from homology"/>
<evidence type="ECO:0000256" key="8">
    <source>
        <dbReference type="PROSITE-ProRule" id="PRU10040"/>
    </source>
</evidence>
<comment type="pathway">
    <text evidence="2 9">Glycan metabolism; pectin degradation; 2-dehydro-3-deoxy-D-gluconate from pectin: step 1/5.</text>
</comment>
<evidence type="ECO:0000256" key="1">
    <source>
        <dbReference type="ARBA" id="ARBA00004191"/>
    </source>
</evidence>
<dbReference type="eggNOG" id="ENOG502QUQ5">
    <property type="taxonomic scope" value="Eukaryota"/>
</dbReference>
<dbReference type="InterPro" id="IPR011050">
    <property type="entry name" value="Pectin_lyase_fold/virulence"/>
</dbReference>
<keyword evidence="10" id="KW-1133">Transmembrane helix</keyword>
<reference evidence="14" key="2">
    <citation type="submission" date="2025-04" db="UniProtKB">
        <authorList>
            <consortium name="RefSeq"/>
        </authorList>
    </citation>
    <scope>IDENTIFICATION</scope>
</reference>
<sequence>MATHQPLLHLQPPKTSCSKTISTILCFAVVLCSAIFVTNKFIKLNPYENDLPFLHNICHKAYNPSSCIEMAASEFPLSIIKTTNEEHFLQSFLKKSMPKVINTIERAKDLRQRINSPRGEGALDDCIELMEISNGRIMDSVLALKNRTSGYIESSHTWLSSVLTNHVTCWDEVESSLSRAAAMDLGLEELIMRGRNSLGMLVSIWGLEIKNLGELGKRGNGYPSWLKKGDRRLLGVLGREMEPNIVVAKDGSGNFKTVQEAVESVPDKSKNRIVIYVKKGTYKENVEVGKKKKNVMIVGDGMDSTIITGSLNVVDGSTTFKSATVAAVGDGFIAQDIWFQNTAGPAKHQAVALRVGADQSVINRCRIDAYQDTLYTHSNRQFYRDSTITGTVDFIFGNAAVVLQNCKIEPRRPMNNQANMVTAQGRIDPNQNTGTSIQQCDIVASFDLEPVKKSIKTYLGRPWKEYSRTVVMQSRIGDLIQPAGWAEWSGDFALKTLYYGEYSNTGPGSDVSKRVKWAGYHVITSPSEAQKFTVNSLIQGGEWLGPSGASFIPGL</sequence>
<dbReference type="InterPro" id="IPR012334">
    <property type="entry name" value="Pectin_lyas_fold"/>
</dbReference>
<dbReference type="GO" id="GO:0004857">
    <property type="term" value="F:enzyme inhibitor activity"/>
    <property type="evidence" value="ECO:0007669"/>
    <property type="project" value="InterPro"/>
</dbReference>
<dbReference type="InterPro" id="IPR006501">
    <property type="entry name" value="Pectinesterase_inhib_dom"/>
</dbReference>
<dbReference type="CDD" id="cd15799">
    <property type="entry name" value="PMEI-like_4"/>
    <property type="match status" value="1"/>
</dbReference>
<evidence type="ECO:0000256" key="6">
    <source>
        <dbReference type="ARBA" id="ARBA00022801"/>
    </source>
</evidence>
<dbReference type="PROSITE" id="PS00503">
    <property type="entry name" value="PECTINESTERASE_2"/>
    <property type="match status" value="1"/>
</dbReference>
<dbReference type="InterPro" id="IPR000070">
    <property type="entry name" value="Pectinesterase_cat"/>
</dbReference>
<keyword evidence="13" id="KW-1185">Reference proteome</keyword>
<organism evidence="13 14">
    <name type="scientific">Cucumis melo</name>
    <name type="common">Muskmelon</name>
    <dbReference type="NCBI Taxonomy" id="3656"/>
    <lineage>
        <taxon>Eukaryota</taxon>
        <taxon>Viridiplantae</taxon>
        <taxon>Streptophyta</taxon>
        <taxon>Embryophyta</taxon>
        <taxon>Tracheophyta</taxon>
        <taxon>Spermatophyta</taxon>
        <taxon>Magnoliopsida</taxon>
        <taxon>eudicotyledons</taxon>
        <taxon>Gunneridae</taxon>
        <taxon>Pentapetalae</taxon>
        <taxon>rosids</taxon>
        <taxon>fabids</taxon>
        <taxon>Cucurbitales</taxon>
        <taxon>Cucurbitaceae</taxon>
        <taxon>Benincaseae</taxon>
        <taxon>Cucumis</taxon>
    </lineage>
</organism>
<dbReference type="PANTHER" id="PTHR31707">
    <property type="entry name" value="PECTINESTERASE"/>
    <property type="match status" value="1"/>
</dbReference>
<dbReference type="InterPro" id="IPR018040">
    <property type="entry name" value="Pectinesterase_Tyr_AS"/>
</dbReference>
<feature type="active site" evidence="8">
    <location>
        <position position="393"/>
    </location>
</feature>
<feature type="transmembrane region" description="Helical" evidence="10">
    <location>
        <begin position="20"/>
        <end position="38"/>
    </location>
</feature>
<dbReference type="SUPFAM" id="SSF101148">
    <property type="entry name" value="Plant invertase/pectin methylesterase inhibitor"/>
    <property type="match status" value="1"/>
</dbReference>
<dbReference type="UniPathway" id="UPA00545">
    <property type="reaction ID" value="UER00823"/>
</dbReference>
<dbReference type="Pfam" id="PF04043">
    <property type="entry name" value="PMEI"/>
    <property type="match status" value="1"/>
</dbReference>
<evidence type="ECO:0000259" key="11">
    <source>
        <dbReference type="SMART" id="SM00856"/>
    </source>
</evidence>
<dbReference type="FunFam" id="2.160.20.10:FF:000001">
    <property type="entry name" value="Pectinesterase"/>
    <property type="match status" value="1"/>
</dbReference>
<evidence type="ECO:0000256" key="9">
    <source>
        <dbReference type="RuleBase" id="RU000589"/>
    </source>
</evidence>
<dbReference type="GO" id="GO:0030599">
    <property type="term" value="F:pectinesterase activity"/>
    <property type="evidence" value="ECO:0007669"/>
    <property type="project" value="UniProtKB-UniRule"/>
</dbReference>
<dbReference type="SUPFAM" id="SSF51126">
    <property type="entry name" value="Pectin lyase-like"/>
    <property type="match status" value="1"/>
</dbReference>
<evidence type="ECO:0000256" key="10">
    <source>
        <dbReference type="SAM" id="Phobius"/>
    </source>
</evidence>
<protein>
    <recommendedName>
        <fullName evidence="9">Pectinesterase</fullName>
        <ecNumber evidence="9">3.1.1.11</ecNumber>
    </recommendedName>
</protein>
<dbReference type="GO" id="GO:0045490">
    <property type="term" value="P:pectin catabolic process"/>
    <property type="evidence" value="ECO:0007669"/>
    <property type="project" value="UniProtKB-UniRule"/>
</dbReference>
<name>A0A1S3B018_CUCME</name>
<dbReference type="SMR" id="A0A1S3B018"/>
<dbReference type="InterPro" id="IPR033131">
    <property type="entry name" value="Pectinesterase_Asp_AS"/>
</dbReference>
<gene>
    <name evidence="14" type="primary">LOC103484595</name>
    <name evidence="12" type="synonym">103484595</name>
</gene>
<evidence type="ECO:0000313" key="12">
    <source>
        <dbReference type="EnsemblPlants" id="MELO3C007375.2.1"/>
    </source>
</evidence>
<accession>A0A1S3B018</accession>
<keyword evidence="7 9" id="KW-0063">Aspartyl esterase</keyword>
<dbReference type="EC" id="3.1.1.11" evidence="9"/>
<evidence type="ECO:0000313" key="13">
    <source>
        <dbReference type="Proteomes" id="UP001652600"/>
    </source>
</evidence>
<dbReference type="Proteomes" id="UP001652600">
    <property type="component" value="Chromosome 8"/>
</dbReference>
<evidence type="ECO:0000256" key="2">
    <source>
        <dbReference type="ARBA" id="ARBA00005184"/>
    </source>
</evidence>
<comment type="similarity">
    <text evidence="3">In the N-terminal section; belongs to the PMEI family.</text>
</comment>
<keyword evidence="10" id="KW-0472">Membrane</keyword>
<dbReference type="OrthoDB" id="2019149at2759"/>
<keyword evidence="9" id="KW-0964">Secreted</keyword>
<dbReference type="InParanoid" id="A0A1S3B018"/>
<dbReference type="SMART" id="SM00856">
    <property type="entry name" value="PMEI"/>
    <property type="match status" value="1"/>
</dbReference>
<keyword evidence="10" id="KW-0812">Transmembrane</keyword>
<evidence type="ECO:0000313" key="14">
    <source>
        <dbReference type="RefSeq" id="XP_008439965.1"/>
    </source>
</evidence>
<dbReference type="RefSeq" id="XP_008439965.1">
    <property type="nucleotide sequence ID" value="XM_008441743.2"/>
</dbReference>
<dbReference type="InterPro" id="IPR035513">
    <property type="entry name" value="Invertase/methylesterase_inhib"/>
</dbReference>
<dbReference type="EnsemblPlants" id="MELO3C007375.2.1">
    <property type="protein sequence ID" value="MELO3C007375.2.1"/>
    <property type="gene ID" value="MELO3C007375.2"/>
</dbReference>
<comment type="subcellular location">
    <subcellularLocation>
        <location evidence="1 9">Secreted</location>
        <location evidence="1 9">Cell wall</location>
    </subcellularLocation>
</comment>
<reference evidence="12" key="1">
    <citation type="submission" date="2023-03" db="UniProtKB">
        <authorList>
            <consortium name="EnsemblPlants"/>
        </authorList>
    </citation>
    <scope>IDENTIFICATION</scope>
</reference>
<dbReference type="GeneID" id="103484595"/>
<comment type="function">
    <text evidence="9">Acts in the modification of cell walls via demethylesterification of cell wall pectin.</text>
</comment>